<protein>
    <submittedName>
        <fullName evidence="1">Uncharacterized protein</fullName>
    </submittedName>
</protein>
<dbReference type="AlphaFoldDB" id="A0A5E4W583"/>
<proteinExistence type="predicted"/>
<dbReference type="RefSeq" id="WP_150665023.1">
    <property type="nucleotide sequence ID" value="NZ_CABPSA010000005.1"/>
</dbReference>
<gene>
    <name evidence="1" type="ORF">PCO31010_03115</name>
</gene>
<dbReference type="EMBL" id="CABPSA010000005">
    <property type="protein sequence ID" value="VVE20107.1"/>
    <property type="molecule type" value="Genomic_DNA"/>
</dbReference>
<reference evidence="1 2" key="1">
    <citation type="submission" date="2019-08" db="EMBL/GenBank/DDBJ databases">
        <authorList>
            <person name="Peeters C."/>
        </authorList>
    </citation>
    <scope>NUCLEOTIDE SEQUENCE [LARGE SCALE GENOMIC DNA]</scope>
    <source>
        <strain evidence="1 2">LMG 31010</strain>
    </source>
</reference>
<accession>A0A5E4W583</accession>
<evidence type="ECO:0000313" key="1">
    <source>
        <dbReference type="EMBL" id="VVE20107.1"/>
    </source>
</evidence>
<organism evidence="1 2">
    <name type="scientific">Pandoraea commovens</name>
    <dbReference type="NCBI Taxonomy" id="2508289"/>
    <lineage>
        <taxon>Bacteria</taxon>
        <taxon>Pseudomonadati</taxon>
        <taxon>Pseudomonadota</taxon>
        <taxon>Betaproteobacteria</taxon>
        <taxon>Burkholderiales</taxon>
        <taxon>Burkholderiaceae</taxon>
        <taxon>Pandoraea</taxon>
    </lineage>
</organism>
<dbReference type="Proteomes" id="UP000343335">
    <property type="component" value="Unassembled WGS sequence"/>
</dbReference>
<evidence type="ECO:0000313" key="2">
    <source>
        <dbReference type="Proteomes" id="UP000343335"/>
    </source>
</evidence>
<sequence length="77" mass="8567">MSGLSFQEIADTVGAAAKRAEDRLLEKLEEFASNDDITSGDLLMMQAEMQRWNFSHELCAKNNEKLGNTFASIVQKA</sequence>
<name>A0A5E4W583_9BURK</name>